<evidence type="ECO:0000259" key="2">
    <source>
        <dbReference type="Pfam" id="PF00656"/>
    </source>
</evidence>
<dbReference type="AlphaFoldDB" id="A0A8H6X7M2"/>
<proteinExistence type="inferred from homology"/>
<dbReference type="PANTHER" id="PTHR48104">
    <property type="entry name" value="METACASPASE-4"/>
    <property type="match status" value="1"/>
</dbReference>
<dbReference type="InterPro" id="IPR050452">
    <property type="entry name" value="Metacaspase"/>
</dbReference>
<reference evidence="3" key="1">
    <citation type="submission" date="2020-05" db="EMBL/GenBank/DDBJ databases">
        <title>Mycena genomes resolve the evolution of fungal bioluminescence.</title>
        <authorList>
            <person name="Tsai I.J."/>
        </authorList>
    </citation>
    <scope>NUCLEOTIDE SEQUENCE</scope>
    <source>
        <strain evidence="3">CCC161011</strain>
    </source>
</reference>
<organism evidence="3 4">
    <name type="scientific">Mycena venus</name>
    <dbReference type="NCBI Taxonomy" id="2733690"/>
    <lineage>
        <taxon>Eukaryota</taxon>
        <taxon>Fungi</taxon>
        <taxon>Dikarya</taxon>
        <taxon>Basidiomycota</taxon>
        <taxon>Agaricomycotina</taxon>
        <taxon>Agaricomycetes</taxon>
        <taxon>Agaricomycetidae</taxon>
        <taxon>Agaricales</taxon>
        <taxon>Marasmiineae</taxon>
        <taxon>Mycenaceae</taxon>
        <taxon>Mycena</taxon>
    </lineage>
</organism>
<dbReference type="Gene3D" id="3.40.50.12660">
    <property type="match status" value="1"/>
</dbReference>
<sequence length="199" mass="22190">MRKHSNLVGRFITQIGLRLAFDVPRRKALLIGIRSGVRVKRSDTSETVISVAPTLKGPHQDVVALRTFLITQGYKSSDVVILMDDPKMDASLQPTHANIMRELDNFTVDQKPGDIFFFGYAGHSYHKKSATDGTRNDPLDTYIIPLDGVDCLKETPEYSKVIFAKVLKEKTCHKSASWESTDSSFGYLSFCLAFKSAAL</sequence>
<dbReference type="GO" id="GO:0004197">
    <property type="term" value="F:cysteine-type endopeptidase activity"/>
    <property type="evidence" value="ECO:0007669"/>
    <property type="project" value="InterPro"/>
</dbReference>
<dbReference type="PANTHER" id="PTHR48104:SF30">
    <property type="entry name" value="METACASPASE-1"/>
    <property type="match status" value="1"/>
</dbReference>
<dbReference type="GO" id="GO:0006508">
    <property type="term" value="P:proteolysis"/>
    <property type="evidence" value="ECO:0007669"/>
    <property type="project" value="InterPro"/>
</dbReference>
<comment type="caution">
    <text evidence="3">The sequence shown here is derived from an EMBL/GenBank/DDBJ whole genome shotgun (WGS) entry which is preliminary data.</text>
</comment>
<dbReference type="Proteomes" id="UP000620124">
    <property type="component" value="Unassembled WGS sequence"/>
</dbReference>
<comment type="similarity">
    <text evidence="1">Belongs to the peptidase C14B family.</text>
</comment>
<feature type="domain" description="Peptidase C14 caspase" evidence="2">
    <location>
        <begin position="25"/>
        <end position="163"/>
    </location>
</feature>
<dbReference type="OrthoDB" id="3223806at2759"/>
<gene>
    <name evidence="3" type="ORF">MVEN_02226900</name>
</gene>
<protein>
    <submittedName>
        <fullName evidence="3">Metacaspase-4-like protein</fullName>
    </submittedName>
</protein>
<dbReference type="Pfam" id="PF00656">
    <property type="entry name" value="Peptidase_C14"/>
    <property type="match status" value="1"/>
</dbReference>
<dbReference type="GO" id="GO:0005737">
    <property type="term" value="C:cytoplasm"/>
    <property type="evidence" value="ECO:0007669"/>
    <property type="project" value="TreeGrafter"/>
</dbReference>
<dbReference type="InterPro" id="IPR011600">
    <property type="entry name" value="Pept_C14_caspase"/>
</dbReference>
<evidence type="ECO:0000256" key="1">
    <source>
        <dbReference type="ARBA" id="ARBA00009005"/>
    </source>
</evidence>
<dbReference type="EMBL" id="JACAZI010000024">
    <property type="protein sequence ID" value="KAF7335714.1"/>
    <property type="molecule type" value="Genomic_DNA"/>
</dbReference>
<evidence type="ECO:0000313" key="4">
    <source>
        <dbReference type="Proteomes" id="UP000620124"/>
    </source>
</evidence>
<evidence type="ECO:0000313" key="3">
    <source>
        <dbReference type="EMBL" id="KAF7335714.1"/>
    </source>
</evidence>
<name>A0A8H6X7M2_9AGAR</name>
<keyword evidence="4" id="KW-1185">Reference proteome</keyword>
<accession>A0A8H6X7M2</accession>